<dbReference type="PANTHER" id="PTHR11903">
    <property type="entry name" value="PROSTAGLANDIN G/H SYNTHASE"/>
    <property type="match status" value="1"/>
</dbReference>
<dbReference type="Gene3D" id="1.10.630.10">
    <property type="entry name" value="Cytochrome P450"/>
    <property type="match status" value="1"/>
</dbReference>
<feature type="region of interest" description="Disordered" evidence="7">
    <location>
        <begin position="1"/>
        <end position="25"/>
    </location>
</feature>
<keyword evidence="8" id="KW-0575">Peroxidase</keyword>
<keyword evidence="1 6" id="KW-0349">Heme</keyword>
<evidence type="ECO:0000256" key="5">
    <source>
        <dbReference type="ARBA" id="ARBA00023004"/>
    </source>
</evidence>
<dbReference type="Gene3D" id="1.10.640.10">
    <property type="entry name" value="Haem peroxidase domain superfamily, animal type"/>
    <property type="match status" value="1"/>
</dbReference>
<organism evidence="8">
    <name type="scientific">Dichomitus squalens</name>
    <dbReference type="NCBI Taxonomy" id="114155"/>
    <lineage>
        <taxon>Eukaryota</taxon>
        <taxon>Fungi</taxon>
        <taxon>Dikarya</taxon>
        <taxon>Basidiomycota</taxon>
        <taxon>Agaricomycotina</taxon>
        <taxon>Agaricomycetes</taxon>
        <taxon>Polyporales</taxon>
        <taxon>Polyporaceae</taxon>
        <taxon>Dichomitus</taxon>
    </lineage>
</organism>
<dbReference type="InterPro" id="IPR010255">
    <property type="entry name" value="Haem_peroxidase_sf"/>
</dbReference>
<dbReference type="PANTHER" id="PTHR11903:SF37">
    <property type="entry name" value="PSI-PRODUCING OXYGENASE A"/>
    <property type="match status" value="1"/>
</dbReference>
<keyword evidence="2 6" id="KW-0479">Metal-binding</keyword>
<evidence type="ECO:0000256" key="2">
    <source>
        <dbReference type="ARBA" id="ARBA00022723"/>
    </source>
</evidence>
<dbReference type="GO" id="GO:0020037">
    <property type="term" value="F:heme binding"/>
    <property type="evidence" value="ECO:0007669"/>
    <property type="project" value="InterPro"/>
</dbReference>
<evidence type="ECO:0000256" key="7">
    <source>
        <dbReference type="SAM" id="MobiDB-lite"/>
    </source>
</evidence>
<reference evidence="8" key="1">
    <citation type="submission" date="2019-01" db="EMBL/GenBank/DDBJ databases">
        <title>Draft genome sequences of three monokaryotic isolates of the white-rot basidiomycete fungus Dichomitus squalens.</title>
        <authorList>
            <consortium name="DOE Joint Genome Institute"/>
            <person name="Lopez S.C."/>
            <person name="Andreopoulos B."/>
            <person name="Pangilinan J."/>
            <person name="Lipzen A."/>
            <person name="Riley R."/>
            <person name="Ahrendt S."/>
            <person name="Ng V."/>
            <person name="Barry K."/>
            <person name="Daum C."/>
            <person name="Grigoriev I.V."/>
            <person name="Hilden K.S."/>
            <person name="Makela M.R."/>
            <person name="de Vries R.P."/>
        </authorList>
    </citation>
    <scope>NUCLEOTIDE SEQUENCE [LARGE SCALE GENOMIC DNA]</scope>
    <source>
        <strain evidence="8">OM18370.1</strain>
    </source>
</reference>
<feature type="binding site" description="axial binding residue" evidence="6">
    <location>
        <position position="513"/>
    </location>
    <ligand>
        <name>heme b</name>
        <dbReference type="ChEBI" id="CHEBI:60344"/>
    </ligand>
    <ligandPart>
        <name>Fe</name>
        <dbReference type="ChEBI" id="CHEBI:18248"/>
    </ligandPart>
</feature>
<feature type="compositionally biased region" description="Basic residues" evidence="7">
    <location>
        <begin position="1"/>
        <end position="13"/>
    </location>
</feature>
<dbReference type="Proteomes" id="UP000292957">
    <property type="component" value="Unassembled WGS sequence"/>
</dbReference>
<dbReference type="SUPFAM" id="SSF48113">
    <property type="entry name" value="Heme-dependent peroxidases"/>
    <property type="match status" value="1"/>
</dbReference>
<dbReference type="OrthoDB" id="823504at2759"/>
<keyword evidence="4" id="KW-0560">Oxidoreductase</keyword>
<dbReference type="PROSITE" id="PS50292">
    <property type="entry name" value="PEROXIDASE_3"/>
    <property type="match status" value="1"/>
</dbReference>
<dbReference type="Pfam" id="PF03098">
    <property type="entry name" value="An_peroxidase"/>
    <property type="match status" value="2"/>
</dbReference>
<evidence type="ECO:0000313" key="8">
    <source>
        <dbReference type="EMBL" id="TBU26844.1"/>
    </source>
</evidence>
<keyword evidence="5 6" id="KW-0408">Iron</keyword>
<sequence length="1196" mass="132197">MTRPRVRHLRSALHVRPPSSPPSVKVITSQTLTLSAQGRGIVFRGRESFAFHRDRQPFFPGLGRRPFCISTVASSSQSPHPQHPIPIPSLLRNLPHNMALGLFDVVTLADAQHLASRALPIAPDGRYDSEAQPITSTTRSDPHSDLYKVASSVKDSLKLVTPAVTELFDPTTYQALVDSVLHSNSLDDRKKLFTKTLYILCWLPQGSPESIAMNNQVITLLYNTLPHPPVTYIGTDYPAATPTPAVPAPGLQSAITPQRLPFTFRTADGSGNNVNMPNLGKAGTPYARSVQSKYPLPSSTLPDPGDVFDSLLKARDFQNHPGGNSSLTFAYASLVTHMLFRTDPRDMTKNNTSSYLDLSILYGTNQKEQDSVRDKEQGRGLLYPDAFAEERLIFVPPAATALLVLFSRNHNYIAEMLLKLNERGRWTDPPPTDPDARARQDEEIFQTARLVNCGNFMAMIFGDYVAGFLGLGRDGCTWSMNPFDPIKTPEGQVVGRGDGNQCSVEFNVLYRWHATTAAADIKWTEDIFNNALKGVNKPLDKLELSDFIPAVVNTWKQVDPDPRTRTFAGLKRTNGRFSDDDLAKILQDATEKQAGAFRARGSPACLRVVEILGMVQARQWGVCTMNEFREFLGLKRFDTFEEWNSDPEIANAARQLYGHIDNLELYPGLQAEEIMGLGPASGLCCGYTMTRAILSDAIALVRGDRFYTTDYTPANLTAWGFQDCARDPDNGAFGAALPRLLFRHLPRHYPGNSAYALFPFFTPQVTKQNLTKLHLVDQYDLQRPVPQPVDKIVDTVADISKILKDPAHYPTVESKVFESTASKFSVVADVGDARKLALTQALFPTQDALKSHVQWIGQTVQKLIKQHSLDIDGLPGSRLDIVGNVVNLAPIYWVSEFILGIPLKTADKKDGLLTPVEVHDMLKLVFTAVYFNSLPENNWSTSRRASYFAQILSQFIEKALSDAVPGIGIKTISAFLFQSHEPSHDFLKTISQSKAPHQQLVADVLGFAVASSVSMAKTAAQIVDFYLDADRATELAEVVKLSKAQDAASHELLKGYVREAQRLNPQFAAVLREDAVSSTPPGQPKQTLVLDLKKALVNPNDFPDPLTINPRRSAQAYEVLQAASFYRCLGSSQAEEIVVEIVKNVFQLPDLQRVKGPAGTISKLQTQKFGVDFDMYTDHVGLPGYWPDSLQVTYGA</sequence>
<dbReference type="InterPro" id="IPR036396">
    <property type="entry name" value="Cyt_P450_sf"/>
</dbReference>
<name>A0A4Q9MHA5_9APHY</name>
<protein>
    <submittedName>
        <fullName evidence="8">Heme peroxidase</fullName>
    </submittedName>
</protein>
<dbReference type="CDD" id="cd09817">
    <property type="entry name" value="linoleate_diol_synthase_like"/>
    <property type="match status" value="1"/>
</dbReference>
<dbReference type="InterPro" id="IPR034812">
    <property type="entry name" value="Ppo-like_N"/>
</dbReference>
<accession>A0A4Q9MHA5</accession>
<dbReference type="InterPro" id="IPR050783">
    <property type="entry name" value="Oxylipin_biosynth_metab"/>
</dbReference>
<dbReference type="GO" id="GO:0004601">
    <property type="term" value="F:peroxidase activity"/>
    <property type="evidence" value="ECO:0007669"/>
    <property type="project" value="UniProtKB-KW"/>
</dbReference>
<keyword evidence="3" id="KW-0223">Dioxygenase</keyword>
<dbReference type="GO" id="GO:0016705">
    <property type="term" value="F:oxidoreductase activity, acting on paired donors, with incorporation or reduction of molecular oxygen"/>
    <property type="evidence" value="ECO:0007669"/>
    <property type="project" value="InterPro"/>
</dbReference>
<dbReference type="SUPFAM" id="SSF48264">
    <property type="entry name" value="Cytochrome P450"/>
    <property type="match status" value="1"/>
</dbReference>
<dbReference type="InterPro" id="IPR037120">
    <property type="entry name" value="Haem_peroxidase_sf_animal"/>
</dbReference>
<dbReference type="GO" id="GO:0051213">
    <property type="term" value="F:dioxygenase activity"/>
    <property type="evidence" value="ECO:0007669"/>
    <property type="project" value="UniProtKB-KW"/>
</dbReference>
<evidence type="ECO:0000256" key="6">
    <source>
        <dbReference type="PIRSR" id="PIRSR619791-2"/>
    </source>
</evidence>
<dbReference type="GO" id="GO:0005506">
    <property type="term" value="F:iron ion binding"/>
    <property type="evidence" value="ECO:0007669"/>
    <property type="project" value="InterPro"/>
</dbReference>
<evidence type="ECO:0000256" key="3">
    <source>
        <dbReference type="ARBA" id="ARBA00022964"/>
    </source>
</evidence>
<dbReference type="AlphaFoldDB" id="A0A4Q9MHA5"/>
<dbReference type="EMBL" id="ML143440">
    <property type="protein sequence ID" value="TBU26844.1"/>
    <property type="molecule type" value="Genomic_DNA"/>
</dbReference>
<dbReference type="InterPro" id="IPR019791">
    <property type="entry name" value="Haem_peroxidase_animal"/>
</dbReference>
<evidence type="ECO:0000256" key="4">
    <source>
        <dbReference type="ARBA" id="ARBA00023002"/>
    </source>
</evidence>
<dbReference type="GO" id="GO:0004497">
    <property type="term" value="F:monooxygenase activity"/>
    <property type="evidence" value="ECO:0007669"/>
    <property type="project" value="InterPro"/>
</dbReference>
<dbReference type="GO" id="GO:0006631">
    <property type="term" value="P:fatty acid metabolic process"/>
    <property type="evidence" value="ECO:0007669"/>
    <property type="project" value="UniProtKB-ARBA"/>
</dbReference>
<proteinExistence type="predicted"/>
<dbReference type="GO" id="GO:0006979">
    <property type="term" value="P:response to oxidative stress"/>
    <property type="evidence" value="ECO:0007669"/>
    <property type="project" value="InterPro"/>
</dbReference>
<evidence type="ECO:0000256" key="1">
    <source>
        <dbReference type="ARBA" id="ARBA00022617"/>
    </source>
</evidence>
<dbReference type="PRINTS" id="PR00457">
    <property type="entry name" value="ANPEROXIDASE"/>
</dbReference>
<gene>
    <name evidence="8" type="ORF">BD311DRAFT_697837</name>
</gene>